<dbReference type="InterPro" id="IPR007215">
    <property type="entry name" value="Sulphur_relay_TusB/DsrH"/>
</dbReference>
<dbReference type="PANTHER" id="PTHR37526">
    <property type="entry name" value="PROTEIN TUSB"/>
    <property type="match status" value="1"/>
</dbReference>
<dbReference type="Gene3D" id="3.40.1260.10">
    <property type="entry name" value="DsrEFH-like"/>
    <property type="match status" value="1"/>
</dbReference>
<keyword evidence="2" id="KW-1185">Reference proteome</keyword>
<dbReference type="SUPFAM" id="SSF75169">
    <property type="entry name" value="DsrEFH-like"/>
    <property type="match status" value="1"/>
</dbReference>
<dbReference type="NCBIfam" id="TIGR03011">
    <property type="entry name" value="sulf_tusB_dsrH"/>
    <property type="match status" value="1"/>
</dbReference>
<proteinExistence type="predicted"/>
<protein>
    <submittedName>
        <fullName evidence="1">Sulfurtransferase complex subunit TusB</fullName>
    </submittedName>
</protein>
<dbReference type="RefSeq" id="WP_215369845.1">
    <property type="nucleotide sequence ID" value="NZ_JAGTIS010000001.1"/>
</dbReference>
<organism evidence="1 2">
    <name type="scientific">Metapseudomonas boanensis</name>
    <dbReference type="NCBI Taxonomy" id="2822138"/>
    <lineage>
        <taxon>Bacteria</taxon>
        <taxon>Pseudomonadati</taxon>
        <taxon>Pseudomonadota</taxon>
        <taxon>Gammaproteobacteria</taxon>
        <taxon>Pseudomonadales</taxon>
        <taxon>Pseudomonadaceae</taxon>
        <taxon>Metapseudomonas</taxon>
    </lineage>
</organism>
<comment type="caution">
    <text evidence="1">The sequence shown here is derived from an EMBL/GenBank/DDBJ whole genome shotgun (WGS) entry which is preliminary data.</text>
</comment>
<dbReference type="Pfam" id="PF04077">
    <property type="entry name" value="DsrH"/>
    <property type="match status" value="1"/>
</dbReference>
<dbReference type="EMBL" id="JAGTIS010000001">
    <property type="protein sequence ID" value="MBT8765030.1"/>
    <property type="molecule type" value="Genomic_DNA"/>
</dbReference>
<reference evidence="1 2" key="1">
    <citation type="submission" date="2021-04" db="EMBL/GenBank/DDBJ databases">
        <title>Pseudomonas boanensis sp. nov., a bacterium isolated from river water used for household purposes in Boane District, Mozambique.</title>
        <authorList>
            <person name="Nicklasson M."/>
            <person name="Martin-Rodriguez A.J."/>
            <person name="Thorell K."/>
            <person name="Neves L."/>
            <person name="Mussagy A."/>
            <person name="Rydberg H.A."/>
            <person name="Hernroth B."/>
            <person name="Svensson-Stadler L."/>
            <person name="Sjoling A."/>
        </authorList>
    </citation>
    <scope>NUCLEOTIDE SEQUENCE [LARGE SCALE GENOMIC DNA]</scope>
    <source>
        <strain evidence="1 2">DB1</strain>
    </source>
</reference>
<evidence type="ECO:0000313" key="2">
    <source>
        <dbReference type="Proteomes" id="UP001519667"/>
    </source>
</evidence>
<sequence length="100" mass="11079">MATLHMLSHSPFTDGRLGSCLRLLGPQDALLLTGDAVYALQPGSNPRQALELMPDHIALHALAEDLEARAIRDLPTRLQVLDYPAFVDLCCHYDKVNSWL</sequence>
<dbReference type="PANTHER" id="PTHR37526:SF1">
    <property type="entry name" value="PROTEIN TUSB"/>
    <property type="match status" value="1"/>
</dbReference>
<dbReference type="Proteomes" id="UP001519667">
    <property type="component" value="Unassembled WGS sequence"/>
</dbReference>
<accession>A0ABS5XBG7</accession>
<gene>
    <name evidence="1" type="primary">tusB</name>
    <name evidence="1" type="ORF">J7302_02590</name>
</gene>
<evidence type="ECO:0000313" key="1">
    <source>
        <dbReference type="EMBL" id="MBT8765030.1"/>
    </source>
</evidence>
<dbReference type="InterPro" id="IPR027396">
    <property type="entry name" value="DsrEFH-like"/>
</dbReference>
<name>A0ABS5XBG7_9GAMM</name>